<reference evidence="2" key="1">
    <citation type="journal article" date="2019" name="MBio">
        <title>Virus Genomes from Deep Sea Sediments Expand the Ocean Megavirome and Support Independent Origins of Viral Gigantism.</title>
        <authorList>
            <person name="Backstrom D."/>
            <person name="Yutin N."/>
            <person name="Jorgensen S.L."/>
            <person name="Dharamshi J."/>
            <person name="Homa F."/>
            <person name="Zaremba-Niedwiedzka K."/>
            <person name="Spang A."/>
            <person name="Wolf Y.I."/>
            <person name="Koonin E.V."/>
            <person name="Ettema T.J."/>
        </authorList>
    </citation>
    <scope>NUCLEOTIDE SEQUENCE</scope>
</reference>
<evidence type="ECO:0000256" key="1">
    <source>
        <dbReference type="SAM" id="MobiDB-lite"/>
    </source>
</evidence>
<organism evidence="2">
    <name type="scientific">Pithovirus LCPAC401</name>
    <dbReference type="NCBI Taxonomy" id="2506595"/>
    <lineage>
        <taxon>Viruses</taxon>
        <taxon>Pithoviruses</taxon>
    </lineage>
</organism>
<feature type="region of interest" description="Disordered" evidence="1">
    <location>
        <begin position="272"/>
        <end position="366"/>
    </location>
</feature>
<gene>
    <name evidence="2" type="ORF">LCPAC401_02990</name>
</gene>
<feature type="compositionally biased region" description="Low complexity" evidence="1">
    <location>
        <begin position="285"/>
        <end position="352"/>
    </location>
</feature>
<accession>A0A481ZDB3</accession>
<evidence type="ECO:0000313" key="2">
    <source>
        <dbReference type="EMBL" id="QBK92661.1"/>
    </source>
</evidence>
<dbReference type="EMBL" id="MK500579">
    <property type="protein sequence ID" value="QBK92661.1"/>
    <property type="molecule type" value="Genomic_DNA"/>
</dbReference>
<feature type="compositionally biased region" description="Polar residues" evidence="1">
    <location>
        <begin position="272"/>
        <end position="284"/>
    </location>
</feature>
<proteinExistence type="predicted"/>
<protein>
    <submittedName>
        <fullName evidence="2">Uncharacterized protein</fullName>
    </submittedName>
</protein>
<sequence length="366" mass="42332">MQFQGDNPLVFNDNNLTLSKPKMKTRKTDNGEVDYQLAFINYNQGTIERPKTKAFVIELPEVNCLGINQKYANPTCGFLLEVDDEAQSNIIDIFKSIEDFVINKVIESKDIFKKFANYPSYEVLKNFINPIVRYRTDDDNEIIDENPSVYVTLYTTGYGGLPKFIGIDGKKIHWKKLRGTKFRCIPTLKVSDLYMSSTANKIRVQFVKAIVTEIDSDAARDAEIMEKYSDTMDEFTKNMEDLLSLTDKSEEKESFQFKSGMISTNQFDQLQIQSSQRPLQIQSSQQPFQGQPQQPQQQPFQGQPQQTQQQPFQGQPQQKQQQQPFQGQPQQQQPFQGQPQQQQFQGQPQQQFNNNIPDIEEFLKRS</sequence>
<name>A0A481ZDB3_9VIRU</name>